<accession>A0ABT3JGD3</accession>
<dbReference type="PANTHER" id="PTHR10827:SF98">
    <property type="entry name" value="45 KDA CALCIUM-BINDING PROTEIN"/>
    <property type="match status" value="1"/>
</dbReference>
<evidence type="ECO:0000256" key="1">
    <source>
        <dbReference type="ARBA" id="ARBA00022723"/>
    </source>
</evidence>
<name>A0ABT3JGD3_9SPHN</name>
<protein>
    <recommendedName>
        <fullName evidence="5">EF-hand domain-containing protein</fullName>
    </recommendedName>
</protein>
<reference evidence="6 7" key="1">
    <citation type="submission" date="2022-10" db="EMBL/GenBank/DDBJ databases">
        <title>Sphingomonas sp.</title>
        <authorList>
            <person name="Jin C."/>
        </authorList>
    </citation>
    <scope>NUCLEOTIDE SEQUENCE [LARGE SCALE GENOMIC DNA]</scope>
    <source>
        <strain evidence="6 7">BN140010</strain>
    </source>
</reference>
<dbReference type="Pfam" id="PF13202">
    <property type="entry name" value="EF-hand_5"/>
    <property type="match status" value="2"/>
</dbReference>
<keyword evidence="1" id="KW-0479">Metal-binding</keyword>
<feature type="region of interest" description="Disordered" evidence="3">
    <location>
        <begin position="159"/>
        <end position="184"/>
    </location>
</feature>
<feature type="domain" description="EF-hand" evidence="5">
    <location>
        <begin position="40"/>
        <end position="75"/>
    </location>
</feature>
<evidence type="ECO:0000256" key="4">
    <source>
        <dbReference type="SAM" id="SignalP"/>
    </source>
</evidence>
<evidence type="ECO:0000256" key="3">
    <source>
        <dbReference type="SAM" id="MobiDB-lite"/>
    </source>
</evidence>
<evidence type="ECO:0000313" key="6">
    <source>
        <dbReference type="EMBL" id="MCW3797846.1"/>
    </source>
</evidence>
<dbReference type="EMBL" id="JAPDOB010000002">
    <property type="protein sequence ID" value="MCW3797846.1"/>
    <property type="molecule type" value="Genomic_DNA"/>
</dbReference>
<dbReference type="SUPFAM" id="SSF47473">
    <property type="entry name" value="EF-hand"/>
    <property type="match status" value="1"/>
</dbReference>
<evidence type="ECO:0000313" key="7">
    <source>
        <dbReference type="Proteomes" id="UP001526246"/>
    </source>
</evidence>
<dbReference type="InterPro" id="IPR002048">
    <property type="entry name" value="EF_hand_dom"/>
</dbReference>
<keyword evidence="7" id="KW-1185">Reference proteome</keyword>
<keyword evidence="2" id="KW-0677">Repeat</keyword>
<dbReference type="Proteomes" id="UP001526246">
    <property type="component" value="Unassembled WGS sequence"/>
</dbReference>
<dbReference type="SMART" id="SM00054">
    <property type="entry name" value="EFh"/>
    <property type="match status" value="3"/>
</dbReference>
<proteinExistence type="predicted"/>
<organism evidence="6 7">
    <name type="scientific">Sphingomonas arvum</name>
    <dbReference type="NCBI Taxonomy" id="2992113"/>
    <lineage>
        <taxon>Bacteria</taxon>
        <taxon>Pseudomonadati</taxon>
        <taxon>Pseudomonadota</taxon>
        <taxon>Alphaproteobacteria</taxon>
        <taxon>Sphingomonadales</taxon>
        <taxon>Sphingomonadaceae</taxon>
        <taxon>Sphingomonas</taxon>
    </lineage>
</organism>
<feature type="signal peptide" evidence="4">
    <location>
        <begin position="1"/>
        <end position="20"/>
    </location>
</feature>
<comment type="caution">
    <text evidence="6">The sequence shown here is derived from an EMBL/GenBank/DDBJ whole genome shotgun (WGS) entry which is preliminary data.</text>
</comment>
<dbReference type="Pfam" id="PF13499">
    <property type="entry name" value="EF-hand_7"/>
    <property type="match status" value="1"/>
</dbReference>
<dbReference type="InterPro" id="IPR011992">
    <property type="entry name" value="EF-hand-dom_pair"/>
</dbReference>
<dbReference type="PROSITE" id="PS00018">
    <property type="entry name" value="EF_HAND_1"/>
    <property type="match status" value="1"/>
</dbReference>
<feature type="domain" description="EF-hand" evidence="5">
    <location>
        <begin position="85"/>
        <end position="120"/>
    </location>
</feature>
<dbReference type="InterPro" id="IPR018247">
    <property type="entry name" value="EF_Hand_1_Ca_BS"/>
</dbReference>
<feature type="chain" id="PRO_5045406602" description="EF-hand domain-containing protein" evidence="4">
    <location>
        <begin position="21"/>
        <end position="184"/>
    </location>
</feature>
<dbReference type="RefSeq" id="WP_264882400.1">
    <property type="nucleotide sequence ID" value="NZ_JAPDOB010000002.1"/>
</dbReference>
<dbReference type="PROSITE" id="PS50222">
    <property type="entry name" value="EF_HAND_2"/>
    <property type="match status" value="2"/>
</dbReference>
<gene>
    <name evidence="6" type="ORF">OMW55_08520</name>
</gene>
<sequence>MTLKLVAGLLAGLAATAAVAQVPQGGLGPGQRNATQTRAQVLQRVQGMFARLDLNRDGVLTQQEAQAAGQQVRGQRGQRAMNPALRQQRLAQAFARRDLNNDGVITRAEFDQVRAQHADRRQAGRRGQRMGGVAVSRMFATADFNRDGRVTVQEATGAALQRFDAADRNRDGVLTNAERQQARG</sequence>
<evidence type="ECO:0000259" key="5">
    <source>
        <dbReference type="PROSITE" id="PS50222"/>
    </source>
</evidence>
<dbReference type="PANTHER" id="PTHR10827">
    <property type="entry name" value="RETICULOCALBIN"/>
    <property type="match status" value="1"/>
</dbReference>
<dbReference type="Gene3D" id="1.10.238.10">
    <property type="entry name" value="EF-hand"/>
    <property type="match status" value="2"/>
</dbReference>
<keyword evidence="4" id="KW-0732">Signal</keyword>
<evidence type="ECO:0000256" key="2">
    <source>
        <dbReference type="ARBA" id="ARBA00022737"/>
    </source>
</evidence>